<gene>
    <name evidence="1" type="ORF">I4J89_32110</name>
</gene>
<dbReference type="PANTHER" id="PTHR38436:SF1">
    <property type="entry name" value="ESTER CYCLASE"/>
    <property type="match status" value="1"/>
</dbReference>
<dbReference type="InterPro" id="IPR032710">
    <property type="entry name" value="NTF2-like_dom_sf"/>
</dbReference>
<sequence>MTQAERQQANEAAIRKMTEAFNSGNTKIVDGLVKRRGNIEKTPLPGTTKDRLGLKLKIQHLRSAFPDGRFTIEEMTSEGDKVTFRWRMEGTQKGAWLGVAATNQKTSFTGTDVVTFQDGLMVEHESLDAKGGMLEVFAAQSVEQDEEE</sequence>
<dbReference type="SUPFAM" id="SSF54427">
    <property type="entry name" value="NTF2-like"/>
    <property type="match status" value="1"/>
</dbReference>
<dbReference type="InterPro" id="IPR009959">
    <property type="entry name" value="Cyclase_SnoaL-like"/>
</dbReference>
<dbReference type="Pfam" id="PF07366">
    <property type="entry name" value="SnoaL"/>
    <property type="match status" value="1"/>
</dbReference>
<dbReference type="EMBL" id="JADQTO010000018">
    <property type="protein sequence ID" value="MBG0566101.1"/>
    <property type="molecule type" value="Genomic_DNA"/>
</dbReference>
<dbReference type="Gene3D" id="3.10.450.50">
    <property type="match status" value="1"/>
</dbReference>
<organism evidence="1 2">
    <name type="scientific">Actinoplanes aureus</name>
    <dbReference type="NCBI Taxonomy" id="2792083"/>
    <lineage>
        <taxon>Bacteria</taxon>
        <taxon>Bacillati</taxon>
        <taxon>Actinomycetota</taxon>
        <taxon>Actinomycetes</taxon>
        <taxon>Micromonosporales</taxon>
        <taxon>Micromonosporaceae</taxon>
        <taxon>Actinoplanes</taxon>
    </lineage>
</organism>
<dbReference type="GO" id="GO:0030638">
    <property type="term" value="P:polyketide metabolic process"/>
    <property type="evidence" value="ECO:0007669"/>
    <property type="project" value="InterPro"/>
</dbReference>
<evidence type="ECO:0000313" key="1">
    <source>
        <dbReference type="EMBL" id="MBG0566101.1"/>
    </source>
</evidence>
<name>A0A931G2G1_9ACTN</name>
<evidence type="ECO:0000313" key="2">
    <source>
        <dbReference type="Proteomes" id="UP000598146"/>
    </source>
</evidence>
<reference evidence="1" key="1">
    <citation type="submission" date="2020-11" db="EMBL/GenBank/DDBJ databases">
        <title>Isolation and identification of active actinomycetes.</title>
        <authorList>
            <person name="Sun X."/>
        </authorList>
    </citation>
    <scope>NUCLEOTIDE SEQUENCE</scope>
    <source>
        <strain evidence="1">NEAU-A11</strain>
    </source>
</reference>
<comment type="caution">
    <text evidence="1">The sequence shown here is derived from an EMBL/GenBank/DDBJ whole genome shotgun (WGS) entry which is preliminary data.</text>
</comment>
<accession>A0A931G2G1</accession>
<dbReference type="PANTHER" id="PTHR38436">
    <property type="entry name" value="POLYKETIDE CYCLASE SNOAL-LIKE DOMAIN"/>
    <property type="match status" value="1"/>
</dbReference>
<keyword evidence="2" id="KW-1185">Reference proteome</keyword>
<dbReference type="RefSeq" id="WP_196417876.1">
    <property type="nucleotide sequence ID" value="NZ_JADQTO010000018.1"/>
</dbReference>
<protein>
    <submittedName>
        <fullName evidence="1">Ester cyclase</fullName>
    </submittedName>
</protein>
<dbReference type="Proteomes" id="UP000598146">
    <property type="component" value="Unassembled WGS sequence"/>
</dbReference>
<proteinExistence type="predicted"/>
<dbReference type="AlphaFoldDB" id="A0A931G2G1"/>